<name>A0A3S9HIT5_9BURK</name>
<dbReference type="Pfam" id="PF10988">
    <property type="entry name" value="DUF2807"/>
    <property type="match status" value="1"/>
</dbReference>
<feature type="chain" id="PRO_5019364151" evidence="1">
    <location>
        <begin position="23"/>
        <end position="210"/>
    </location>
</feature>
<gene>
    <name evidence="3" type="ORF">EJN92_08165</name>
</gene>
<dbReference type="InterPro" id="IPR021255">
    <property type="entry name" value="DUF2807"/>
</dbReference>
<evidence type="ECO:0000256" key="1">
    <source>
        <dbReference type="SAM" id="SignalP"/>
    </source>
</evidence>
<organism evidence="3 4">
    <name type="scientific">Undibacterium parvum</name>
    <dbReference type="NCBI Taxonomy" id="401471"/>
    <lineage>
        <taxon>Bacteria</taxon>
        <taxon>Pseudomonadati</taxon>
        <taxon>Pseudomonadota</taxon>
        <taxon>Betaproteobacteria</taxon>
        <taxon>Burkholderiales</taxon>
        <taxon>Oxalobacteraceae</taxon>
        <taxon>Undibacterium</taxon>
    </lineage>
</organism>
<feature type="domain" description="Putative auto-transporter adhesin head GIN" evidence="2">
    <location>
        <begin position="31"/>
        <end position="193"/>
    </location>
</feature>
<dbReference type="Proteomes" id="UP000275663">
    <property type="component" value="Chromosome"/>
</dbReference>
<protein>
    <submittedName>
        <fullName evidence="3">DUF2807 domain-containing protein</fullName>
    </submittedName>
</protein>
<feature type="signal peptide" evidence="1">
    <location>
        <begin position="1"/>
        <end position="22"/>
    </location>
</feature>
<sequence length="210" mass="22152">MKNFARSALVTSIILLSLSAHAEEQNRTLPAFKSIKSKSAMTLVVEVGKTQSFLVKGDAKFIASISTEVVGDELVITSLEKNSIKISDSTQVFITVPELNRFKMEGAGSSTINNAAGERLDISYEGAGMLKANGKVKFLSLKAKGVGLVDTKNLITEQADVSLEGVGSVKVYASERLKASVQGIGSLTYYGKPRSVSKSVEGIGSVSAGD</sequence>
<dbReference type="AlphaFoldDB" id="A0A3S9HIT5"/>
<accession>A0A3S9HIT5</accession>
<reference evidence="3 4" key="1">
    <citation type="journal article" date="2011" name="Int. J. Syst. Evol. Microbiol.">
        <title>Description of Undibacterium oligocarboniphilum sp. nov., isolated from purified water, and Undibacterium pigrum strain CCUG 49012 as the type strain of Undibacterium parvum sp. nov., and emended descriptions of the genus Undibacterium and the species Undibacterium pigrum.</title>
        <authorList>
            <person name="Eder W."/>
            <person name="Wanner G."/>
            <person name="Ludwig W."/>
            <person name="Busse H.J."/>
            <person name="Ziemke-Kageler F."/>
            <person name="Lang E."/>
        </authorList>
    </citation>
    <scope>NUCLEOTIDE SEQUENCE [LARGE SCALE GENOMIC DNA]</scope>
    <source>
        <strain evidence="3 4">DSM 23061</strain>
    </source>
</reference>
<keyword evidence="1" id="KW-0732">Signal</keyword>
<keyword evidence="4" id="KW-1185">Reference proteome</keyword>
<evidence type="ECO:0000313" key="4">
    <source>
        <dbReference type="Proteomes" id="UP000275663"/>
    </source>
</evidence>
<dbReference type="EMBL" id="CP034464">
    <property type="protein sequence ID" value="AZP11983.1"/>
    <property type="molecule type" value="Genomic_DNA"/>
</dbReference>
<dbReference type="Gene3D" id="2.160.20.120">
    <property type="match status" value="1"/>
</dbReference>
<proteinExistence type="predicted"/>
<dbReference type="OrthoDB" id="8774193at2"/>
<dbReference type="RefSeq" id="WP_126127365.1">
    <property type="nucleotide sequence ID" value="NZ_CP034464.1"/>
</dbReference>
<dbReference type="KEGG" id="upv:EJN92_08165"/>
<evidence type="ECO:0000259" key="2">
    <source>
        <dbReference type="Pfam" id="PF10988"/>
    </source>
</evidence>
<evidence type="ECO:0000313" key="3">
    <source>
        <dbReference type="EMBL" id="AZP11983.1"/>
    </source>
</evidence>